<feature type="transmembrane region" description="Helical" evidence="1">
    <location>
        <begin position="118"/>
        <end position="138"/>
    </location>
</feature>
<name>N1PRH0_DOTSN</name>
<evidence type="ECO:0000313" key="2">
    <source>
        <dbReference type="EMBL" id="EME46041.1"/>
    </source>
</evidence>
<evidence type="ECO:0000313" key="3">
    <source>
        <dbReference type="Proteomes" id="UP000016933"/>
    </source>
</evidence>
<organism evidence="2 3">
    <name type="scientific">Dothistroma septosporum (strain NZE10 / CBS 128990)</name>
    <name type="common">Red band needle blight fungus</name>
    <name type="synonym">Mycosphaerella pini</name>
    <dbReference type="NCBI Taxonomy" id="675120"/>
    <lineage>
        <taxon>Eukaryota</taxon>
        <taxon>Fungi</taxon>
        <taxon>Dikarya</taxon>
        <taxon>Ascomycota</taxon>
        <taxon>Pezizomycotina</taxon>
        <taxon>Dothideomycetes</taxon>
        <taxon>Dothideomycetidae</taxon>
        <taxon>Mycosphaerellales</taxon>
        <taxon>Mycosphaerellaceae</taxon>
        <taxon>Dothistroma</taxon>
    </lineage>
</organism>
<keyword evidence="1" id="KW-1133">Transmembrane helix</keyword>
<feature type="transmembrane region" description="Helical" evidence="1">
    <location>
        <begin position="87"/>
        <end position="112"/>
    </location>
</feature>
<protein>
    <submittedName>
        <fullName evidence="2">Uncharacterized protein</fullName>
    </submittedName>
</protein>
<dbReference type="AlphaFoldDB" id="N1PRH0"/>
<keyword evidence="3" id="KW-1185">Reference proteome</keyword>
<dbReference type="EMBL" id="KB446537">
    <property type="protein sequence ID" value="EME46041.1"/>
    <property type="molecule type" value="Genomic_DNA"/>
</dbReference>
<keyword evidence="1" id="KW-0472">Membrane</keyword>
<dbReference type="HOGENOM" id="CLU_1845043_0_0_1"/>
<dbReference type="Proteomes" id="UP000016933">
    <property type="component" value="Unassembled WGS sequence"/>
</dbReference>
<accession>N1PRH0</accession>
<sequence>MDRRPAVRHRGPALLSAISDSYDPGPETFITFFVRLCGESSHSATLAMCTSFSICGLNISKQPPQGGIHTLMHVVVPKWAQSWAAALNGIVVAFGTNCGYLLASSSFGLLFFGPESEVLRSQTLSFLVATLVCSAITVI</sequence>
<proteinExistence type="predicted"/>
<evidence type="ECO:0000256" key="1">
    <source>
        <dbReference type="SAM" id="Phobius"/>
    </source>
</evidence>
<gene>
    <name evidence="2" type="ORF">DOTSEDRAFT_70134</name>
</gene>
<reference evidence="2 3" key="2">
    <citation type="journal article" date="2012" name="PLoS Pathog.">
        <title>Diverse lifestyles and strategies of plant pathogenesis encoded in the genomes of eighteen Dothideomycetes fungi.</title>
        <authorList>
            <person name="Ohm R.A."/>
            <person name="Feau N."/>
            <person name="Henrissat B."/>
            <person name="Schoch C.L."/>
            <person name="Horwitz B.A."/>
            <person name="Barry K.W."/>
            <person name="Condon B.J."/>
            <person name="Copeland A.C."/>
            <person name="Dhillon B."/>
            <person name="Glaser F."/>
            <person name="Hesse C.N."/>
            <person name="Kosti I."/>
            <person name="LaButti K."/>
            <person name="Lindquist E.A."/>
            <person name="Lucas S."/>
            <person name="Salamov A.A."/>
            <person name="Bradshaw R.E."/>
            <person name="Ciuffetti L."/>
            <person name="Hamelin R.C."/>
            <person name="Kema G.H.J."/>
            <person name="Lawrence C."/>
            <person name="Scott J.A."/>
            <person name="Spatafora J.W."/>
            <person name="Turgeon B.G."/>
            <person name="de Wit P.J.G.M."/>
            <person name="Zhong S."/>
            <person name="Goodwin S.B."/>
            <person name="Grigoriev I.V."/>
        </authorList>
    </citation>
    <scope>NUCLEOTIDE SEQUENCE [LARGE SCALE GENOMIC DNA]</scope>
    <source>
        <strain evidence="3">NZE10 / CBS 128990</strain>
    </source>
</reference>
<keyword evidence="1" id="KW-0812">Transmembrane</keyword>
<reference evidence="3" key="1">
    <citation type="journal article" date="2012" name="PLoS Genet.">
        <title>The genomes of the fungal plant pathogens Cladosporium fulvum and Dothistroma septosporum reveal adaptation to different hosts and lifestyles but also signatures of common ancestry.</title>
        <authorList>
            <person name="de Wit P.J.G.M."/>
            <person name="van der Burgt A."/>
            <person name="Oekmen B."/>
            <person name="Stergiopoulos I."/>
            <person name="Abd-Elsalam K.A."/>
            <person name="Aerts A.L."/>
            <person name="Bahkali A.H."/>
            <person name="Beenen H.G."/>
            <person name="Chettri P."/>
            <person name="Cox M.P."/>
            <person name="Datema E."/>
            <person name="de Vries R.P."/>
            <person name="Dhillon B."/>
            <person name="Ganley A.R."/>
            <person name="Griffiths S.A."/>
            <person name="Guo Y."/>
            <person name="Hamelin R.C."/>
            <person name="Henrissat B."/>
            <person name="Kabir M.S."/>
            <person name="Jashni M.K."/>
            <person name="Kema G."/>
            <person name="Klaubauf S."/>
            <person name="Lapidus A."/>
            <person name="Levasseur A."/>
            <person name="Lindquist E."/>
            <person name="Mehrabi R."/>
            <person name="Ohm R.A."/>
            <person name="Owen T.J."/>
            <person name="Salamov A."/>
            <person name="Schwelm A."/>
            <person name="Schijlen E."/>
            <person name="Sun H."/>
            <person name="van den Burg H.A."/>
            <person name="van Ham R.C.H.J."/>
            <person name="Zhang S."/>
            <person name="Goodwin S.B."/>
            <person name="Grigoriev I.V."/>
            <person name="Collemare J."/>
            <person name="Bradshaw R.E."/>
        </authorList>
    </citation>
    <scope>NUCLEOTIDE SEQUENCE [LARGE SCALE GENOMIC DNA]</scope>
    <source>
        <strain evidence="3">NZE10 / CBS 128990</strain>
    </source>
</reference>